<accession>A0A5B6WP08</accession>
<dbReference type="GO" id="GO:0140492">
    <property type="term" value="F:metal-dependent deubiquitinase activity"/>
    <property type="evidence" value="ECO:0007669"/>
    <property type="project" value="InterPro"/>
</dbReference>
<evidence type="ECO:0000256" key="5">
    <source>
        <dbReference type="ARBA" id="ARBA00022786"/>
    </source>
</evidence>
<evidence type="ECO:0000256" key="4">
    <source>
        <dbReference type="ARBA" id="ARBA00022723"/>
    </source>
</evidence>
<dbReference type="GO" id="GO:0046872">
    <property type="term" value="F:metal ion binding"/>
    <property type="evidence" value="ECO:0007669"/>
    <property type="project" value="UniProtKB-KW"/>
</dbReference>
<dbReference type="GO" id="GO:0005768">
    <property type="term" value="C:endosome"/>
    <property type="evidence" value="ECO:0007669"/>
    <property type="project" value="TreeGrafter"/>
</dbReference>
<evidence type="ECO:0000313" key="12">
    <source>
        <dbReference type="Proteomes" id="UP000325315"/>
    </source>
</evidence>
<dbReference type="OrthoDB" id="3640at2759"/>
<evidence type="ECO:0000256" key="7">
    <source>
        <dbReference type="ARBA" id="ARBA00022833"/>
    </source>
</evidence>
<keyword evidence="9" id="KW-1133">Transmembrane helix</keyword>
<evidence type="ECO:0000256" key="3">
    <source>
        <dbReference type="ARBA" id="ARBA00022670"/>
    </source>
</evidence>
<dbReference type="AlphaFoldDB" id="A0A5B6WP08"/>
<dbReference type="InterPro" id="IPR044098">
    <property type="entry name" value="STAMBP/STALP-like_MPN"/>
</dbReference>
<keyword evidence="5" id="KW-0833">Ubl conjugation pathway</keyword>
<evidence type="ECO:0000256" key="9">
    <source>
        <dbReference type="SAM" id="Phobius"/>
    </source>
</evidence>
<dbReference type="Pfam" id="PF01398">
    <property type="entry name" value="JAB"/>
    <property type="match status" value="1"/>
</dbReference>
<dbReference type="CDD" id="cd08066">
    <property type="entry name" value="MPN_AMSH_like"/>
    <property type="match status" value="1"/>
</dbReference>
<protein>
    <submittedName>
        <fullName evidence="11">AMSH-like ubiquitin thioesterase 2 isoform X2</fullName>
    </submittedName>
</protein>
<dbReference type="EMBL" id="SMMG02000002">
    <property type="protein sequence ID" value="KAA3482984.1"/>
    <property type="molecule type" value="Genomic_DNA"/>
</dbReference>
<comment type="caution">
    <text evidence="11">The sequence shown here is derived from an EMBL/GenBank/DDBJ whole genome shotgun (WGS) entry which is preliminary data.</text>
</comment>
<keyword evidence="9" id="KW-0812">Transmembrane</keyword>
<organism evidence="11 12">
    <name type="scientific">Gossypium australe</name>
    <dbReference type="NCBI Taxonomy" id="47621"/>
    <lineage>
        <taxon>Eukaryota</taxon>
        <taxon>Viridiplantae</taxon>
        <taxon>Streptophyta</taxon>
        <taxon>Embryophyta</taxon>
        <taxon>Tracheophyta</taxon>
        <taxon>Spermatophyta</taxon>
        <taxon>Magnoliopsida</taxon>
        <taxon>eudicotyledons</taxon>
        <taxon>Gunneridae</taxon>
        <taxon>Pentapetalae</taxon>
        <taxon>rosids</taxon>
        <taxon>malvids</taxon>
        <taxon>Malvales</taxon>
        <taxon>Malvaceae</taxon>
        <taxon>Malvoideae</taxon>
        <taxon>Gossypium</taxon>
    </lineage>
</organism>
<dbReference type="PANTHER" id="PTHR12947">
    <property type="entry name" value="AMSH-LIKE PROTEASE"/>
    <property type="match status" value="1"/>
</dbReference>
<comment type="cofactor">
    <cofactor evidence="1">
        <name>Zn(2+)</name>
        <dbReference type="ChEBI" id="CHEBI:29105"/>
    </cofactor>
</comment>
<name>A0A5B6WP08_9ROSI</name>
<keyword evidence="3" id="KW-0645">Protease</keyword>
<evidence type="ECO:0000256" key="8">
    <source>
        <dbReference type="ARBA" id="ARBA00023049"/>
    </source>
</evidence>
<keyword evidence="9" id="KW-0472">Membrane</keyword>
<sequence length="391" mass="43740">MTDDRFSQLPNNKYSQMYQFVDGRETLKSIVVQDSSSQKIYSPLNVGEKKERICGIPQTECQSLRIVIEERVGLASCNELDFVSSYRGRGSPCLVPDQATTTCKLFNVHAVTQSSPSTILSFTEKASQTSHVSRVVDSDQQSSNEPEASRVLQNVHISTRLMEDFLELAKENTKKDLETCGVLGAFLEKGTFYVTTLIIPKQDSTSNSCQAINEEEIFAIQNERSLFPVGWIHVGSFLSFISFFNISVSLVKSSNANTSIRLCPQTDLSTMFLVYFQTHPSQSCFMSSIDLHTQYSYQVMVPEAFAIVVAPTDNSSAAAALLCSRQATLSNKSYGIFRVSEPNGMSLLKECQEKGSQFHSHEETVDGSPIYERCTHVYKNSNLRFEIFDLR</sequence>
<dbReference type="GO" id="GO:0061578">
    <property type="term" value="F:K63-linked deubiquitinase activity"/>
    <property type="evidence" value="ECO:0007669"/>
    <property type="project" value="InterPro"/>
</dbReference>
<dbReference type="Gene3D" id="3.40.140.10">
    <property type="entry name" value="Cytidine Deaminase, domain 2"/>
    <property type="match status" value="1"/>
</dbReference>
<keyword evidence="7" id="KW-0862">Zinc</keyword>
<feature type="domain" description="MPN" evidence="10">
    <location>
        <begin position="155"/>
        <end position="337"/>
    </location>
</feature>
<gene>
    <name evidence="11" type="ORF">EPI10_005189</name>
</gene>
<evidence type="ECO:0000256" key="1">
    <source>
        <dbReference type="ARBA" id="ARBA00001947"/>
    </source>
</evidence>
<dbReference type="Proteomes" id="UP000325315">
    <property type="component" value="Unassembled WGS sequence"/>
</dbReference>
<dbReference type="GO" id="GO:0016020">
    <property type="term" value="C:membrane"/>
    <property type="evidence" value="ECO:0007669"/>
    <property type="project" value="TreeGrafter"/>
</dbReference>
<keyword evidence="12" id="KW-1185">Reference proteome</keyword>
<feature type="transmembrane region" description="Helical" evidence="9">
    <location>
        <begin position="230"/>
        <end position="251"/>
    </location>
</feature>
<dbReference type="GO" id="GO:0006508">
    <property type="term" value="P:proteolysis"/>
    <property type="evidence" value="ECO:0007669"/>
    <property type="project" value="UniProtKB-KW"/>
</dbReference>
<dbReference type="InterPro" id="IPR037518">
    <property type="entry name" value="MPN"/>
</dbReference>
<evidence type="ECO:0000259" key="10">
    <source>
        <dbReference type="PROSITE" id="PS50249"/>
    </source>
</evidence>
<evidence type="ECO:0000256" key="2">
    <source>
        <dbReference type="ARBA" id="ARBA00010981"/>
    </source>
</evidence>
<dbReference type="InterPro" id="IPR000555">
    <property type="entry name" value="JAMM/MPN+_dom"/>
</dbReference>
<evidence type="ECO:0000256" key="6">
    <source>
        <dbReference type="ARBA" id="ARBA00022801"/>
    </source>
</evidence>
<proteinExistence type="inferred from homology"/>
<dbReference type="PANTHER" id="PTHR12947:SF13">
    <property type="entry name" value="FI19924P1"/>
    <property type="match status" value="1"/>
</dbReference>
<keyword evidence="6" id="KW-0378">Hydrolase</keyword>
<keyword evidence="4" id="KW-0479">Metal-binding</keyword>
<dbReference type="SUPFAM" id="SSF102712">
    <property type="entry name" value="JAB1/MPN domain"/>
    <property type="match status" value="2"/>
</dbReference>
<dbReference type="PROSITE" id="PS50249">
    <property type="entry name" value="MPN"/>
    <property type="match status" value="1"/>
</dbReference>
<dbReference type="GO" id="GO:0070536">
    <property type="term" value="P:protein K63-linked deubiquitination"/>
    <property type="evidence" value="ECO:0007669"/>
    <property type="project" value="InterPro"/>
</dbReference>
<keyword evidence="8" id="KW-0482">Metalloprotease</keyword>
<comment type="similarity">
    <text evidence="2">Belongs to the peptidase M67C family.</text>
</comment>
<evidence type="ECO:0000313" key="11">
    <source>
        <dbReference type="EMBL" id="KAA3482984.1"/>
    </source>
</evidence>
<reference evidence="12" key="1">
    <citation type="journal article" date="2019" name="Plant Biotechnol. J.">
        <title>Genome sequencing of the Australian wild diploid species Gossypium australe highlights disease resistance and delayed gland morphogenesis.</title>
        <authorList>
            <person name="Cai Y."/>
            <person name="Cai X."/>
            <person name="Wang Q."/>
            <person name="Wang P."/>
            <person name="Zhang Y."/>
            <person name="Cai C."/>
            <person name="Xu Y."/>
            <person name="Wang K."/>
            <person name="Zhou Z."/>
            <person name="Wang C."/>
            <person name="Geng S."/>
            <person name="Li B."/>
            <person name="Dong Q."/>
            <person name="Hou Y."/>
            <person name="Wang H."/>
            <person name="Ai P."/>
            <person name="Liu Z."/>
            <person name="Yi F."/>
            <person name="Sun M."/>
            <person name="An G."/>
            <person name="Cheng J."/>
            <person name="Zhang Y."/>
            <person name="Shi Q."/>
            <person name="Xie Y."/>
            <person name="Shi X."/>
            <person name="Chang Y."/>
            <person name="Huang F."/>
            <person name="Chen Y."/>
            <person name="Hong S."/>
            <person name="Mi L."/>
            <person name="Sun Q."/>
            <person name="Zhang L."/>
            <person name="Zhou B."/>
            <person name="Peng R."/>
            <person name="Zhang X."/>
            <person name="Liu F."/>
        </authorList>
    </citation>
    <scope>NUCLEOTIDE SEQUENCE [LARGE SCALE GENOMIC DNA]</scope>
    <source>
        <strain evidence="12">cv. PA1801</strain>
    </source>
</reference>